<dbReference type="Proteomes" id="UP001589747">
    <property type="component" value="Unassembled WGS sequence"/>
</dbReference>
<sequence length="94" mass="10499">MCRNIKTLFNFDPAASEYEVRAAAVQFVRKLSGFNKPSKANEEAFQLAVEEVTAAAQKLLDSLVTTAEPRNREVEAERAKIRSIKRFGPARDGQ</sequence>
<proteinExistence type="predicted"/>
<name>A0ABV5KZU5_9BACL</name>
<dbReference type="Pfam" id="PF10041">
    <property type="entry name" value="DUF2277"/>
    <property type="match status" value="1"/>
</dbReference>
<reference evidence="1 2" key="1">
    <citation type="submission" date="2024-09" db="EMBL/GenBank/DDBJ databases">
        <authorList>
            <person name="Sun Q."/>
            <person name="Mori K."/>
        </authorList>
    </citation>
    <scope>NUCLEOTIDE SEQUENCE [LARGE SCALE GENOMIC DNA]</scope>
    <source>
        <strain evidence="1 2">TISTR 2452</strain>
    </source>
</reference>
<accession>A0ABV5KZU5</accession>
<protein>
    <submittedName>
        <fullName evidence="1">DUF2277 domain-containing protein</fullName>
    </submittedName>
</protein>
<dbReference type="InterPro" id="IPR018735">
    <property type="entry name" value="DUF2277"/>
</dbReference>
<keyword evidence="2" id="KW-1185">Reference proteome</keyword>
<dbReference type="EMBL" id="JBHMDO010000053">
    <property type="protein sequence ID" value="MFB9330745.1"/>
    <property type="molecule type" value="Genomic_DNA"/>
</dbReference>
<dbReference type="RefSeq" id="WP_377502443.1">
    <property type="nucleotide sequence ID" value="NZ_JBHMDO010000053.1"/>
</dbReference>
<gene>
    <name evidence="1" type="ORF">ACFFSY_32795</name>
</gene>
<organism evidence="1 2">
    <name type="scientific">Paenibacillus aurantiacus</name>
    <dbReference type="NCBI Taxonomy" id="1936118"/>
    <lineage>
        <taxon>Bacteria</taxon>
        <taxon>Bacillati</taxon>
        <taxon>Bacillota</taxon>
        <taxon>Bacilli</taxon>
        <taxon>Bacillales</taxon>
        <taxon>Paenibacillaceae</taxon>
        <taxon>Paenibacillus</taxon>
    </lineage>
</organism>
<comment type="caution">
    <text evidence="1">The sequence shown here is derived from an EMBL/GenBank/DDBJ whole genome shotgun (WGS) entry which is preliminary data.</text>
</comment>
<evidence type="ECO:0000313" key="1">
    <source>
        <dbReference type="EMBL" id="MFB9330745.1"/>
    </source>
</evidence>
<evidence type="ECO:0000313" key="2">
    <source>
        <dbReference type="Proteomes" id="UP001589747"/>
    </source>
</evidence>